<dbReference type="InterPro" id="IPR029052">
    <property type="entry name" value="Metallo-depent_PP-like"/>
</dbReference>
<dbReference type="GO" id="GO:0110154">
    <property type="term" value="P:RNA decapping"/>
    <property type="evidence" value="ECO:0007669"/>
    <property type="project" value="TreeGrafter"/>
</dbReference>
<feature type="domain" description="Calcineurin-like phosphoesterase" evidence="1">
    <location>
        <begin position="17"/>
        <end position="141"/>
    </location>
</feature>
<evidence type="ECO:0000313" key="2">
    <source>
        <dbReference type="EMBL" id="EXF94608.1"/>
    </source>
</evidence>
<proteinExistence type="predicted"/>
<dbReference type="GO" id="GO:0005737">
    <property type="term" value="C:cytoplasm"/>
    <property type="evidence" value="ECO:0007669"/>
    <property type="project" value="TreeGrafter"/>
</dbReference>
<dbReference type="PANTHER" id="PTHR42850">
    <property type="entry name" value="METALLOPHOSPHOESTERASE"/>
    <property type="match status" value="1"/>
</dbReference>
<dbReference type="Pfam" id="PF00149">
    <property type="entry name" value="Metallophos"/>
    <property type="match status" value="1"/>
</dbReference>
<accession>A0A010SUL2</accession>
<dbReference type="PANTHER" id="PTHR42850:SF4">
    <property type="entry name" value="ZINC-DEPENDENT ENDOPOLYPHOSPHATASE"/>
    <property type="match status" value="1"/>
</dbReference>
<protein>
    <submittedName>
        <fullName evidence="2">Serine/threonine protein phosphatase</fullName>
    </submittedName>
</protein>
<dbReference type="Gene3D" id="3.60.21.10">
    <property type="match status" value="1"/>
</dbReference>
<dbReference type="HOGENOM" id="CLU_023125_1_0_6"/>
<dbReference type="SUPFAM" id="SSF56300">
    <property type="entry name" value="Metallo-dependent phosphatases"/>
    <property type="match status" value="1"/>
</dbReference>
<dbReference type="InterPro" id="IPR050126">
    <property type="entry name" value="Ap4A_hydrolase"/>
</dbReference>
<evidence type="ECO:0000313" key="3">
    <source>
        <dbReference type="Proteomes" id="UP000022611"/>
    </source>
</evidence>
<dbReference type="GO" id="GO:0016791">
    <property type="term" value="F:phosphatase activity"/>
    <property type="evidence" value="ECO:0007669"/>
    <property type="project" value="TreeGrafter"/>
</dbReference>
<dbReference type="InterPro" id="IPR004843">
    <property type="entry name" value="Calcineurin-like_PHP"/>
</dbReference>
<evidence type="ECO:0000259" key="1">
    <source>
        <dbReference type="Pfam" id="PF00149"/>
    </source>
</evidence>
<gene>
    <name evidence="2" type="ORF">HK44_001275</name>
</gene>
<name>A0A010SUL2_PSEFL</name>
<organism evidence="2 3">
    <name type="scientific">Pseudomonas fluorescens HK44</name>
    <dbReference type="NCBI Taxonomy" id="1042209"/>
    <lineage>
        <taxon>Bacteria</taxon>
        <taxon>Pseudomonadati</taxon>
        <taxon>Pseudomonadota</taxon>
        <taxon>Gammaproteobacteria</taxon>
        <taxon>Pseudomonadales</taxon>
        <taxon>Pseudomonadaceae</taxon>
        <taxon>Pseudomonas</taxon>
    </lineage>
</organism>
<dbReference type="eggNOG" id="COG0639">
    <property type="taxonomic scope" value="Bacteria"/>
</dbReference>
<dbReference type="OrthoDB" id="5296354at2"/>
<dbReference type="RefSeq" id="WP_019692660.1">
    <property type="nucleotide sequence ID" value="NZ_AFOY02000010.1"/>
</dbReference>
<dbReference type="EMBL" id="AFOY02000010">
    <property type="protein sequence ID" value="EXF94608.1"/>
    <property type="molecule type" value="Genomic_DNA"/>
</dbReference>
<sequence>MTQVQRFTINTAGRDFAVGDIHGHFTRLQAALDAAGFNPATDRLFSVGDMVDRGPESTDVDVWLAKPWFFAVQGNHEQMAVDGHRLSHKGQASYLHIINGGAWLYGLSSAEQAFYVDLFAELPIAIEVMTPMGPVGLVHADCPFDDWAQMLGALEREQGSMRRSVQTICQWSRSRITSENATGVRGIRAVIVGHTVVLQPTVLGNVYHIDTGGWMGGHFTLIDLATLECLPSVNPEVRSR</sequence>
<dbReference type="Proteomes" id="UP000022611">
    <property type="component" value="Unassembled WGS sequence"/>
</dbReference>
<reference evidence="2 3" key="1">
    <citation type="journal article" date="2011" name="J. Bacteriol.">
        <title>Draft genome sequence of the polycyclic aromatic hydrocarbon-degrading, genetically engineered bioluminescent bioreporter Pseudomonas fluorescens HK44.</title>
        <authorList>
            <person name="Chauhan A."/>
            <person name="Layton A.C."/>
            <person name="Williams D.E."/>
            <person name="Smartt A.E."/>
            <person name="Ripp S."/>
            <person name="Karpinets T.V."/>
            <person name="Brown S.D."/>
            <person name="Sayler G.S."/>
        </authorList>
    </citation>
    <scope>NUCLEOTIDE SEQUENCE [LARGE SCALE GENOMIC DNA]</scope>
    <source>
        <strain evidence="2 3">HK44</strain>
    </source>
</reference>
<comment type="caution">
    <text evidence="2">The sequence shown here is derived from an EMBL/GenBank/DDBJ whole genome shotgun (WGS) entry which is preliminary data.</text>
</comment>
<dbReference type="GO" id="GO:0008803">
    <property type="term" value="F:bis(5'-nucleosyl)-tetraphosphatase (symmetrical) activity"/>
    <property type="evidence" value="ECO:0007669"/>
    <property type="project" value="TreeGrafter"/>
</dbReference>
<dbReference type="PATRIC" id="fig|1042209.11.peg.2588"/>
<dbReference type="AlphaFoldDB" id="A0A010SUL2"/>